<evidence type="ECO:0000313" key="9">
    <source>
        <dbReference type="EMBL" id="KNE58906.1"/>
    </source>
</evidence>
<dbReference type="STRING" id="578462.A0A0L0S8Z9"/>
<keyword evidence="6" id="KW-0378">Hydrolase</keyword>
<reference evidence="9 10" key="1">
    <citation type="submission" date="2009-11" db="EMBL/GenBank/DDBJ databases">
        <title>Annotation of Allomyces macrogynus ATCC 38327.</title>
        <authorList>
            <consortium name="The Broad Institute Genome Sequencing Platform"/>
            <person name="Russ C."/>
            <person name="Cuomo C."/>
            <person name="Burger G."/>
            <person name="Gray M.W."/>
            <person name="Holland P.W.H."/>
            <person name="King N."/>
            <person name="Lang F.B.F."/>
            <person name="Roger A.J."/>
            <person name="Ruiz-Trillo I."/>
            <person name="Young S.K."/>
            <person name="Zeng Q."/>
            <person name="Gargeya S."/>
            <person name="Fitzgerald M."/>
            <person name="Haas B."/>
            <person name="Abouelleil A."/>
            <person name="Alvarado L."/>
            <person name="Arachchi H.M."/>
            <person name="Berlin A."/>
            <person name="Chapman S.B."/>
            <person name="Gearin G."/>
            <person name="Goldberg J."/>
            <person name="Griggs A."/>
            <person name="Gujja S."/>
            <person name="Hansen M."/>
            <person name="Heiman D."/>
            <person name="Howarth C."/>
            <person name="Larimer J."/>
            <person name="Lui A."/>
            <person name="MacDonald P.J.P."/>
            <person name="McCowen C."/>
            <person name="Montmayeur A."/>
            <person name="Murphy C."/>
            <person name="Neiman D."/>
            <person name="Pearson M."/>
            <person name="Priest M."/>
            <person name="Roberts A."/>
            <person name="Saif S."/>
            <person name="Shea T."/>
            <person name="Sisk P."/>
            <person name="Stolte C."/>
            <person name="Sykes S."/>
            <person name="Wortman J."/>
            <person name="Nusbaum C."/>
            <person name="Birren B."/>
        </authorList>
    </citation>
    <scope>NUCLEOTIDE SEQUENCE [LARGE SCALE GENOMIC DNA]</scope>
    <source>
        <strain evidence="9 10">ATCC 38327</strain>
    </source>
</reference>
<comment type="function">
    <text evidence="6">Decapping enzyme for NAD-capped RNAs: specifically hydrolyzes the nicotinamide adenine dinucleotide (NAD) cap from a subset of RNAs by removing the entire NAD moiety from the 5'-end of an NAD-capped RNA.</text>
</comment>
<evidence type="ECO:0000256" key="2">
    <source>
        <dbReference type="ARBA" id="ARBA00006562"/>
    </source>
</evidence>
<evidence type="ECO:0000256" key="5">
    <source>
        <dbReference type="ARBA" id="ARBA00048124"/>
    </source>
</evidence>
<dbReference type="eggNOG" id="KOG1982">
    <property type="taxonomic scope" value="Eukaryota"/>
</dbReference>
<gene>
    <name evidence="9" type="ORF">AMAG_04443</name>
</gene>
<comment type="catalytic activity">
    <reaction evidence="3">
        <text>a 5'-end (N(7)-methyl 5'-triphosphoguanosine)-ribonucleoside-ribonucleotide in mRNA + H2O = a (N(7)-methyl 5'-triphosphoguanosine)-nucleoside + a 5'-end phospho-ribonucleoside in mRNA + H(+)</text>
        <dbReference type="Rhea" id="RHEA:66928"/>
        <dbReference type="Rhea" id="RHEA-COMP:15692"/>
        <dbReference type="Rhea" id="RHEA-COMP:17313"/>
        <dbReference type="ChEBI" id="CHEBI:15377"/>
        <dbReference type="ChEBI" id="CHEBI:15378"/>
        <dbReference type="ChEBI" id="CHEBI:138282"/>
        <dbReference type="ChEBI" id="CHEBI:172876"/>
        <dbReference type="ChEBI" id="CHEBI:172877"/>
    </reaction>
    <physiologicalReaction direction="left-to-right" evidence="3">
        <dbReference type="Rhea" id="RHEA:66929"/>
    </physiologicalReaction>
</comment>
<dbReference type="GO" id="GO:0034353">
    <property type="term" value="F:mRNA 5'-diphosphatase activity"/>
    <property type="evidence" value="ECO:0007669"/>
    <property type="project" value="TreeGrafter"/>
</dbReference>
<dbReference type="OMA" id="VVTWRGH"/>
<comment type="catalytic activity">
    <reaction evidence="4">
        <text>a 5'-end triphospho-ribonucleoside in mRNA + H2O = a 5'-end phospho-ribonucleoside in mRNA + diphosphate + H(+)</text>
        <dbReference type="Rhea" id="RHEA:78683"/>
        <dbReference type="Rhea" id="RHEA-COMP:15692"/>
        <dbReference type="Rhea" id="RHEA-COMP:17164"/>
        <dbReference type="ChEBI" id="CHEBI:15377"/>
        <dbReference type="ChEBI" id="CHEBI:15378"/>
        <dbReference type="ChEBI" id="CHEBI:33019"/>
        <dbReference type="ChEBI" id="CHEBI:138282"/>
        <dbReference type="ChEBI" id="CHEBI:167618"/>
    </reaction>
    <physiologicalReaction direction="left-to-right" evidence="4">
        <dbReference type="Rhea" id="RHEA:78684"/>
    </physiologicalReaction>
</comment>
<evidence type="ECO:0000313" key="10">
    <source>
        <dbReference type="Proteomes" id="UP000054350"/>
    </source>
</evidence>
<dbReference type="InterPro" id="IPR013961">
    <property type="entry name" value="RAI1"/>
</dbReference>
<comment type="cofactor">
    <cofactor evidence="1 6">
        <name>a divalent metal cation</name>
        <dbReference type="ChEBI" id="CHEBI:60240"/>
    </cofactor>
</comment>
<name>A0A0L0S8Z9_ALLM3</name>
<dbReference type="GO" id="GO:0005634">
    <property type="term" value="C:nucleus"/>
    <property type="evidence" value="ECO:0007669"/>
    <property type="project" value="UniProtKB-SubCell"/>
</dbReference>
<keyword evidence="6" id="KW-0540">Nuclease</keyword>
<comment type="similarity">
    <text evidence="2 6">Belongs to the DXO/Dom3Z family.</text>
</comment>
<accession>A0A0L0S8Z9</accession>
<dbReference type="GO" id="GO:0110155">
    <property type="term" value="P:NAD-cap decapping"/>
    <property type="evidence" value="ECO:0007669"/>
    <property type="project" value="TreeGrafter"/>
</dbReference>
<dbReference type="OrthoDB" id="5853397at2759"/>
<evidence type="ECO:0000256" key="6">
    <source>
        <dbReference type="RuleBase" id="RU367113"/>
    </source>
</evidence>
<evidence type="ECO:0000256" key="3">
    <source>
        <dbReference type="ARBA" id="ARBA00044676"/>
    </source>
</evidence>
<keyword evidence="10" id="KW-1185">Reference proteome</keyword>
<dbReference type="AlphaFoldDB" id="A0A0L0S8Z9"/>
<evidence type="ECO:0000256" key="4">
    <source>
        <dbReference type="ARBA" id="ARBA00044692"/>
    </source>
</evidence>
<reference evidence="10" key="2">
    <citation type="submission" date="2009-11" db="EMBL/GenBank/DDBJ databases">
        <title>The Genome Sequence of Allomyces macrogynus strain ATCC 38327.</title>
        <authorList>
            <consortium name="The Broad Institute Genome Sequencing Platform"/>
            <person name="Russ C."/>
            <person name="Cuomo C."/>
            <person name="Shea T."/>
            <person name="Young S.K."/>
            <person name="Zeng Q."/>
            <person name="Koehrsen M."/>
            <person name="Haas B."/>
            <person name="Borodovsky M."/>
            <person name="Guigo R."/>
            <person name="Alvarado L."/>
            <person name="Berlin A."/>
            <person name="Borenstein D."/>
            <person name="Chen Z."/>
            <person name="Engels R."/>
            <person name="Freedman E."/>
            <person name="Gellesch M."/>
            <person name="Goldberg J."/>
            <person name="Griggs A."/>
            <person name="Gujja S."/>
            <person name="Heiman D."/>
            <person name="Hepburn T."/>
            <person name="Howarth C."/>
            <person name="Jen D."/>
            <person name="Larson L."/>
            <person name="Lewis B."/>
            <person name="Mehta T."/>
            <person name="Park D."/>
            <person name="Pearson M."/>
            <person name="Roberts A."/>
            <person name="Saif S."/>
            <person name="Shenoy N."/>
            <person name="Sisk P."/>
            <person name="Stolte C."/>
            <person name="Sykes S."/>
            <person name="Walk T."/>
            <person name="White J."/>
            <person name="Yandava C."/>
            <person name="Burger G."/>
            <person name="Gray M.W."/>
            <person name="Holland P.W.H."/>
            <person name="King N."/>
            <person name="Lang F.B.F."/>
            <person name="Roger A.J."/>
            <person name="Ruiz-Trillo I."/>
            <person name="Lander E."/>
            <person name="Nusbaum C."/>
        </authorList>
    </citation>
    <scope>NUCLEOTIDE SEQUENCE [LARGE SCALE GENOMIC DNA]</scope>
    <source>
        <strain evidence="10">ATCC 38327</strain>
    </source>
</reference>
<sequence>MSRNGPPYPDRDRRGPPPDRNHDQQQSRDQRHHDRPYPVPSGRSGPPPPRRDHRRNAPPPAPIVRAGPVILSIPVPTPDGAPGPPVAVQQPTELAVFSYDQHGQFHADASSLRYWHPPAGYSAVAGQAGTAGTPFLHPSHPPPEPHLIDLNAQFDQYTPSANGIEPLDNLLRGLVDGHVWPFNAGKDVHVVTLRGIATKFLCAPCDNHRDGWELGAVRYNGTVFIHEHVTAARRANEKAMKSDSRRARMVYWGYRFEQQCVLNTLPAEMAESDRVRAEEERRTTPVNAKAQFCSVFTTKIGSTRLVMGAEVDCCLDTTATGKRHYVELKTNKCVCPPGDHRAWRAKLLRIWAQSFLAGVPTIMVGFRDNDGVLVDMQELSTSDLPRMVRGSADAWDPMACLRFAANALEKVREAVREEGVYYVREEM</sequence>
<dbReference type="PANTHER" id="PTHR12395">
    <property type="entry name" value="DOM-3 RELATED"/>
    <property type="match status" value="1"/>
</dbReference>
<protein>
    <recommendedName>
        <fullName evidence="6">Decapping nuclease</fullName>
        <ecNumber evidence="6">3.6.1.-</ecNumber>
    </recommendedName>
</protein>
<dbReference type="GO" id="GO:0046872">
    <property type="term" value="F:metal ion binding"/>
    <property type="evidence" value="ECO:0007669"/>
    <property type="project" value="UniProtKB-KW"/>
</dbReference>
<proteinExistence type="inferred from homology"/>
<dbReference type="VEuPathDB" id="FungiDB:AMAG_04443"/>
<dbReference type="Pfam" id="PF08652">
    <property type="entry name" value="RAI1"/>
    <property type="match status" value="1"/>
</dbReference>
<comment type="catalytic activity">
    <reaction evidence="5">
        <text>a 5'-end NAD(+)-phospho-ribonucleoside in mRNA + H2O = a 5'-end phospho-ribonucleoside in mRNA + NAD(+) + H(+)</text>
        <dbReference type="Rhea" id="RHEA:60880"/>
        <dbReference type="Rhea" id="RHEA-COMP:15692"/>
        <dbReference type="Rhea" id="RHEA-COMP:15698"/>
        <dbReference type="ChEBI" id="CHEBI:15377"/>
        <dbReference type="ChEBI" id="CHEBI:15378"/>
        <dbReference type="ChEBI" id="CHEBI:57540"/>
        <dbReference type="ChEBI" id="CHEBI:138282"/>
        <dbReference type="ChEBI" id="CHEBI:144029"/>
    </reaction>
    <physiologicalReaction direction="left-to-right" evidence="5">
        <dbReference type="Rhea" id="RHEA:60881"/>
    </physiologicalReaction>
</comment>
<dbReference type="GO" id="GO:0003723">
    <property type="term" value="F:RNA binding"/>
    <property type="evidence" value="ECO:0007669"/>
    <property type="project" value="UniProtKB-KW"/>
</dbReference>
<dbReference type="GO" id="GO:0000956">
    <property type="term" value="P:nuclear-transcribed mRNA catabolic process"/>
    <property type="evidence" value="ECO:0007669"/>
    <property type="project" value="TreeGrafter"/>
</dbReference>
<keyword evidence="6" id="KW-0547">Nucleotide-binding</keyword>
<comment type="subcellular location">
    <subcellularLocation>
        <location evidence="6">Nucleus</location>
    </subcellularLocation>
</comment>
<feature type="region of interest" description="Disordered" evidence="7">
    <location>
        <begin position="1"/>
        <end position="65"/>
    </location>
</feature>
<evidence type="ECO:0000259" key="8">
    <source>
        <dbReference type="Pfam" id="PF08652"/>
    </source>
</evidence>
<dbReference type="GO" id="GO:0005829">
    <property type="term" value="C:cytosol"/>
    <property type="evidence" value="ECO:0007669"/>
    <property type="project" value="TreeGrafter"/>
</dbReference>
<dbReference type="GO" id="GO:0000166">
    <property type="term" value="F:nucleotide binding"/>
    <property type="evidence" value="ECO:0007669"/>
    <property type="project" value="UniProtKB-KW"/>
</dbReference>
<evidence type="ECO:0000256" key="1">
    <source>
        <dbReference type="ARBA" id="ARBA00001968"/>
    </source>
</evidence>
<dbReference type="EMBL" id="GG745333">
    <property type="protein sequence ID" value="KNE58906.1"/>
    <property type="molecule type" value="Genomic_DNA"/>
</dbReference>
<dbReference type="EC" id="3.6.1.-" evidence="6"/>
<dbReference type="InterPro" id="IPR039039">
    <property type="entry name" value="RAI1-like_fam"/>
</dbReference>
<evidence type="ECO:0000256" key="7">
    <source>
        <dbReference type="SAM" id="MobiDB-lite"/>
    </source>
</evidence>
<feature type="domain" description="RAI1-like" evidence="8">
    <location>
        <begin position="89"/>
        <end position="422"/>
    </location>
</feature>
<feature type="compositionally biased region" description="Basic and acidic residues" evidence="7">
    <location>
        <begin position="9"/>
        <end position="36"/>
    </location>
</feature>
<dbReference type="GO" id="GO:0004518">
    <property type="term" value="F:nuclease activity"/>
    <property type="evidence" value="ECO:0007669"/>
    <property type="project" value="UniProtKB-KW"/>
</dbReference>
<keyword evidence="6" id="KW-0694">RNA-binding</keyword>
<dbReference type="PANTHER" id="PTHR12395:SF9">
    <property type="entry name" value="DECAPPING AND EXORIBONUCLEASE PROTEIN"/>
    <property type="match status" value="1"/>
</dbReference>
<keyword evidence="6" id="KW-0479">Metal-binding</keyword>
<organism evidence="9 10">
    <name type="scientific">Allomyces macrogynus (strain ATCC 38327)</name>
    <name type="common">Allomyces javanicus var. macrogynus</name>
    <dbReference type="NCBI Taxonomy" id="578462"/>
    <lineage>
        <taxon>Eukaryota</taxon>
        <taxon>Fungi</taxon>
        <taxon>Fungi incertae sedis</taxon>
        <taxon>Blastocladiomycota</taxon>
        <taxon>Blastocladiomycetes</taxon>
        <taxon>Blastocladiales</taxon>
        <taxon>Blastocladiaceae</taxon>
        <taxon>Allomyces</taxon>
    </lineage>
</organism>
<keyword evidence="6" id="KW-0539">Nucleus</keyword>
<dbReference type="Proteomes" id="UP000054350">
    <property type="component" value="Unassembled WGS sequence"/>
</dbReference>